<proteinExistence type="predicted"/>
<organism evidence="3 4">
    <name type="scientific">Phytophthora fragariae</name>
    <dbReference type="NCBI Taxonomy" id="53985"/>
    <lineage>
        <taxon>Eukaryota</taxon>
        <taxon>Sar</taxon>
        <taxon>Stramenopiles</taxon>
        <taxon>Oomycota</taxon>
        <taxon>Peronosporomycetes</taxon>
        <taxon>Peronosporales</taxon>
        <taxon>Peronosporaceae</taxon>
        <taxon>Phytophthora</taxon>
    </lineage>
</organism>
<dbReference type="Proteomes" id="UP000476176">
    <property type="component" value="Unassembled WGS sequence"/>
</dbReference>
<sequence length="89" mass="9734">MPRRVANPSQTANAWLYFVVCGVCHCMFAPIACQIASSPLVVAGDVYCDHVEVSFVYNVSARAPLEIRYPASAMTLSTPATWGSYYNLI</sequence>
<evidence type="ECO:0000313" key="3">
    <source>
        <dbReference type="EMBL" id="KAE9232790.1"/>
    </source>
</evidence>
<evidence type="ECO:0000313" key="2">
    <source>
        <dbReference type="EMBL" id="KAE9113241.1"/>
    </source>
</evidence>
<keyword evidence="1" id="KW-0472">Membrane</keyword>
<protein>
    <submittedName>
        <fullName evidence="3">Uncharacterized protein</fullName>
    </submittedName>
</protein>
<dbReference type="EMBL" id="QXFX01000505">
    <property type="protein sequence ID" value="KAE9113241.1"/>
    <property type="molecule type" value="Genomic_DNA"/>
</dbReference>
<dbReference type="EMBL" id="QXGC01000493">
    <property type="protein sequence ID" value="KAE9232790.1"/>
    <property type="molecule type" value="Genomic_DNA"/>
</dbReference>
<reference evidence="4 5" key="1">
    <citation type="submission" date="2018-09" db="EMBL/GenBank/DDBJ databases">
        <title>Genomic investigation of the strawberry pathogen Phytophthora fragariae indicates pathogenicity is determined by transcriptional variation in three key races.</title>
        <authorList>
            <person name="Adams T.M."/>
            <person name="Armitage A.D."/>
            <person name="Sobczyk M.K."/>
            <person name="Bates H.J."/>
            <person name="Dunwell J.M."/>
            <person name="Nellist C.F."/>
            <person name="Harrison R.J."/>
        </authorList>
    </citation>
    <scope>NUCLEOTIDE SEQUENCE [LARGE SCALE GENOMIC DNA]</scope>
    <source>
        <strain evidence="3 4">BC-23</strain>
        <strain evidence="2 5">ONT-3</strain>
    </source>
</reference>
<accession>A0A6G0P2Q0</accession>
<keyword evidence="1" id="KW-1133">Transmembrane helix</keyword>
<evidence type="ECO:0000256" key="1">
    <source>
        <dbReference type="SAM" id="Phobius"/>
    </source>
</evidence>
<feature type="transmembrane region" description="Helical" evidence="1">
    <location>
        <begin position="12"/>
        <end position="32"/>
    </location>
</feature>
<dbReference type="AlphaFoldDB" id="A0A6G0P2Q0"/>
<keyword evidence="1" id="KW-0812">Transmembrane</keyword>
<gene>
    <name evidence="3" type="ORF">PF004_g9835</name>
    <name evidence="2" type="ORF">PF010_g10151</name>
</gene>
<evidence type="ECO:0000313" key="4">
    <source>
        <dbReference type="Proteomes" id="UP000476176"/>
    </source>
</evidence>
<comment type="caution">
    <text evidence="3">The sequence shown here is derived from an EMBL/GenBank/DDBJ whole genome shotgun (WGS) entry which is preliminary data.</text>
</comment>
<name>A0A6G0P2Q0_9STRA</name>
<dbReference type="Proteomes" id="UP000488956">
    <property type="component" value="Unassembled WGS sequence"/>
</dbReference>
<evidence type="ECO:0000313" key="5">
    <source>
        <dbReference type="Proteomes" id="UP000488956"/>
    </source>
</evidence>